<dbReference type="InterPro" id="IPR016024">
    <property type="entry name" value="ARM-type_fold"/>
</dbReference>
<dbReference type="Pfam" id="PF03130">
    <property type="entry name" value="HEAT_PBS"/>
    <property type="match status" value="1"/>
</dbReference>
<dbReference type="Pfam" id="PF13646">
    <property type="entry name" value="HEAT_2"/>
    <property type="match status" value="1"/>
</dbReference>
<dbReference type="RefSeq" id="WP_132195901.1">
    <property type="nucleotide sequence ID" value="NZ_SMKY01000028.1"/>
</dbReference>
<accession>A0A4R5BMW3</accession>
<comment type="caution">
    <text evidence="1">The sequence shown here is derived from an EMBL/GenBank/DDBJ whole genome shotgun (WGS) entry which is preliminary data.</text>
</comment>
<evidence type="ECO:0000313" key="2">
    <source>
        <dbReference type="Proteomes" id="UP000295578"/>
    </source>
</evidence>
<dbReference type="OrthoDB" id="135105at2"/>
<proteinExistence type="predicted"/>
<dbReference type="Proteomes" id="UP000295578">
    <property type="component" value="Unassembled WGS sequence"/>
</dbReference>
<dbReference type="Gene3D" id="1.25.10.10">
    <property type="entry name" value="Leucine-rich Repeat Variant"/>
    <property type="match status" value="2"/>
</dbReference>
<gene>
    <name evidence="1" type="ORF">E1293_09240</name>
</gene>
<reference evidence="1 2" key="1">
    <citation type="submission" date="2019-03" db="EMBL/GenBank/DDBJ databases">
        <title>Draft genome sequences of novel Actinobacteria.</title>
        <authorList>
            <person name="Sahin N."/>
            <person name="Ay H."/>
            <person name="Saygin H."/>
        </authorList>
    </citation>
    <scope>NUCLEOTIDE SEQUENCE [LARGE SCALE GENOMIC DNA]</scope>
    <source>
        <strain evidence="1 2">DSM 45941</strain>
    </source>
</reference>
<keyword evidence="2" id="KW-1185">Reference proteome</keyword>
<sequence>MFYGARDRKAARLERKVDRLEGKRDVAGLAALLGHRDILVYGRARKALQRIADDSPIDPFLNVLRRSTGVARAEVIEILGKIGDPAAVPVLIPLLADVDQTLLPIDYRFVGETFSSVTASALGGIGGPAVREALIDALADEDFPALREPLLSALVVVAEPDVAAALLELLRDGQAAASALGRLSGPVARTVLIDALEGRNYLRASSPVLQALMAMSGPDTVNALAGLARGDSRERRAAFASLDLDSVTGTGGAEAVAALHDVLDPDGALRATVEADTSSSTTGRTRGDDDAAALIRLIIHDGHTVVPGGTVYRDREAMTAMEALEVLVAQRGDDVPRWVLYAGATLDNFAYWSEIDDGEQIGIRVNAIELRRLCLSALLHPDNEI</sequence>
<dbReference type="EMBL" id="SMKY01000028">
    <property type="protein sequence ID" value="TDD86686.1"/>
    <property type="molecule type" value="Genomic_DNA"/>
</dbReference>
<dbReference type="InterPro" id="IPR011989">
    <property type="entry name" value="ARM-like"/>
</dbReference>
<evidence type="ECO:0000313" key="1">
    <source>
        <dbReference type="EMBL" id="TDD86686.1"/>
    </source>
</evidence>
<dbReference type="SMART" id="SM00567">
    <property type="entry name" value="EZ_HEAT"/>
    <property type="match status" value="4"/>
</dbReference>
<protein>
    <submittedName>
        <fullName evidence="1">HEAT repeat domain-containing protein</fullName>
    </submittedName>
</protein>
<dbReference type="AlphaFoldDB" id="A0A4R5BMW3"/>
<organism evidence="1 2">
    <name type="scientific">Actinomadura darangshiensis</name>
    <dbReference type="NCBI Taxonomy" id="705336"/>
    <lineage>
        <taxon>Bacteria</taxon>
        <taxon>Bacillati</taxon>
        <taxon>Actinomycetota</taxon>
        <taxon>Actinomycetes</taxon>
        <taxon>Streptosporangiales</taxon>
        <taxon>Thermomonosporaceae</taxon>
        <taxon>Actinomadura</taxon>
    </lineage>
</organism>
<dbReference type="SUPFAM" id="SSF48371">
    <property type="entry name" value="ARM repeat"/>
    <property type="match status" value="2"/>
</dbReference>
<dbReference type="InterPro" id="IPR004155">
    <property type="entry name" value="PBS_lyase_HEAT"/>
</dbReference>
<name>A0A4R5BMW3_9ACTN</name>